<evidence type="ECO:0000256" key="2">
    <source>
        <dbReference type="ARBA" id="ARBA00004835"/>
    </source>
</evidence>
<name>A0AAN0IU82_AMPQE</name>
<dbReference type="EnsemblMetazoa" id="XM_011411778.2">
    <property type="protein sequence ID" value="XP_011410080.2"/>
    <property type="gene ID" value="LOC100642002"/>
</dbReference>
<protein>
    <recommendedName>
        <fullName evidence="6">Pyridoxal kinase</fullName>
        <ecNumber evidence="5">2.7.1.35</ecNumber>
    </recommendedName>
    <alternativeName>
        <fullName evidence="11">Pyridoxine kinase</fullName>
    </alternativeName>
</protein>
<feature type="domain" description="Pyridoxamine kinase/Phosphomethylpyrimidine kinase" evidence="15">
    <location>
        <begin position="94"/>
        <end position="278"/>
    </location>
</feature>
<evidence type="ECO:0000256" key="8">
    <source>
        <dbReference type="ARBA" id="ARBA00022741"/>
    </source>
</evidence>
<organism evidence="16 17">
    <name type="scientific">Amphimedon queenslandica</name>
    <name type="common">Sponge</name>
    <dbReference type="NCBI Taxonomy" id="400682"/>
    <lineage>
        <taxon>Eukaryota</taxon>
        <taxon>Metazoa</taxon>
        <taxon>Porifera</taxon>
        <taxon>Demospongiae</taxon>
        <taxon>Heteroscleromorpha</taxon>
        <taxon>Haplosclerida</taxon>
        <taxon>Niphatidae</taxon>
        <taxon>Amphimedon</taxon>
    </lineage>
</organism>
<evidence type="ECO:0000256" key="14">
    <source>
        <dbReference type="ARBA" id="ARBA00048524"/>
    </source>
</evidence>
<reference evidence="17" key="1">
    <citation type="journal article" date="2010" name="Nature">
        <title>The Amphimedon queenslandica genome and the evolution of animal complexity.</title>
        <authorList>
            <person name="Srivastava M."/>
            <person name="Simakov O."/>
            <person name="Chapman J."/>
            <person name="Fahey B."/>
            <person name="Gauthier M.E."/>
            <person name="Mitros T."/>
            <person name="Richards G.S."/>
            <person name="Conaco C."/>
            <person name="Dacre M."/>
            <person name="Hellsten U."/>
            <person name="Larroux C."/>
            <person name="Putnam N.H."/>
            <person name="Stanke M."/>
            <person name="Adamska M."/>
            <person name="Darling A."/>
            <person name="Degnan S.M."/>
            <person name="Oakley T.H."/>
            <person name="Plachetzki D.C."/>
            <person name="Zhai Y."/>
            <person name="Adamski M."/>
            <person name="Calcino A."/>
            <person name="Cummins S.F."/>
            <person name="Goodstein D.M."/>
            <person name="Harris C."/>
            <person name="Jackson D.J."/>
            <person name="Leys S.P."/>
            <person name="Shu S."/>
            <person name="Woodcroft B.J."/>
            <person name="Vervoort M."/>
            <person name="Kosik K.S."/>
            <person name="Manning G."/>
            <person name="Degnan B.M."/>
            <person name="Rokhsar D.S."/>
        </authorList>
    </citation>
    <scope>NUCLEOTIDE SEQUENCE [LARGE SCALE GENOMIC DNA]</scope>
</reference>
<dbReference type="PANTHER" id="PTHR10534">
    <property type="entry name" value="PYRIDOXAL KINASE"/>
    <property type="match status" value="1"/>
</dbReference>
<dbReference type="GO" id="GO:0005524">
    <property type="term" value="F:ATP binding"/>
    <property type="evidence" value="ECO:0007669"/>
    <property type="project" value="UniProtKB-KW"/>
</dbReference>
<evidence type="ECO:0000256" key="10">
    <source>
        <dbReference type="ARBA" id="ARBA00022840"/>
    </source>
</evidence>
<keyword evidence="8" id="KW-0547">Nucleotide-binding</keyword>
<evidence type="ECO:0000256" key="7">
    <source>
        <dbReference type="ARBA" id="ARBA00022679"/>
    </source>
</evidence>
<accession>A0AAN0IU82</accession>
<comment type="pathway">
    <text evidence="1">Cofactor metabolism; pyridoxal 5'-phosphate salvage; pyridoxamine 5'-phosphate from pyridoxamine: step 1/1.</text>
</comment>
<evidence type="ECO:0000256" key="3">
    <source>
        <dbReference type="ARBA" id="ARBA00005210"/>
    </source>
</evidence>
<dbReference type="Pfam" id="PF08543">
    <property type="entry name" value="Phos_pyr_kin"/>
    <property type="match status" value="1"/>
</dbReference>
<evidence type="ECO:0000256" key="6">
    <source>
        <dbReference type="ARBA" id="ARBA00018134"/>
    </source>
</evidence>
<dbReference type="KEGG" id="aqu:100642002"/>
<evidence type="ECO:0000256" key="11">
    <source>
        <dbReference type="ARBA" id="ARBA00032808"/>
    </source>
</evidence>
<dbReference type="AlphaFoldDB" id="A0AAN0IU82"/>
<comment type="catalytic activity">
    <reaction evidence="13">
        <text>pyridoxal + ATP = pyridoxal 5'-phosphate + ADP + H(+)</text>
        <dbReference type="Rhea" id="RHEA:10224"/>
        <dbReference type="ChEBI" id="CHEBI:15378"/>
        <dbReference type="ChEBI" id="CHEBI:17310"/>
        <dbReference type="ChEBI" id="CHEBI:30616"/>
        <dbReference type="ChEBI" id="CHEBI:456216"/>
        <dbReference type="ChEBI" id="CHEBI:597326"/>
        <dbReference type="EC" id="2.7.1.35"/>
    </reaction>
    <physiologicalReaction direction="left-to-right" evidence="13">
        <dbReference type="Rhea" id="RHEA:10225"/>
    </physiologicalReaction>
</comment>
<keyword evidence="7" id="KW-0808">Transferase</keyword>
<evidence type="ECO:0000313" key="16">
    <source>
        <dbReference type="EnsemblMetazoa" id="XP_011410080.2"/>
    </source>
</evidence>
<dbReference type="Gene3D" id="3.40.1190.20">
    <property type="match status" value="1"/>
</dbReference>
<dbReference type="PANTHER" id="PTHR10534:SF2">
    <property type="entry name" value="PYRIDOXAL KINASE"/>
    <property type="match status" value="1"/>
</dbReference>
<comment type="pathway">
    <text evidence="3">Cofactor metabolism; pyridoxal 5'-phosphate salvage; pyridoxal 5'-phosphate from pyridoxal: step 1/1.</text>
</comment>
<dbReference type="SUPFAM" id="SSF53613">
    <property type="entry name" value="Ribokinase-like"/>
    <property type="match status" value="1"/>
</dbReference>
<dbReference type="GO" id="GO:0008478">
    <property type="term" value="F:pyridoxal kinase activity"/>
    <property type="evidence" value="ECO:0007669"/>
    <property type="project" value="UniProtKB-EC"/>
</dbReference>
<evidence type="ECO:0000256" key="5">
    <source>
        <dbReference type="ARBA" id="ARBA00012104"/>
    </source>
</evidence>
<dbReference type="NCBIfam" id="TIGR00687">
    <property type="entry name" value="pyridox_kin"/>
    <property type="match status" value="1"/>
</dbReference>
<keyword evidence="17" id="KW-1185">Reference proteome</keyword>
<comment type="pathway">
    <text evidence="2">Cofactor metabolism; pyridoxal 5'-phosphate salvage; pyridoxine 5'-phosphate from pyridoxine: step 1/1.</text>
</comment>
<dbReference type="GO" id="GO:0009443">
    <property type="term" value="P:pyridoxal 5'-phosphate salvage"/>
    <property type="evidence" value="ECO:0007669"/>
    <property type="project" value="InterPro"/>
</dbReference>
<evidence type="ECO:0000256" key="13">
    <source>
        <dbReference type="ARBA" id="ARBA00047377"/>
    </source>
</evidence>
<comment type="catalytic activity">
    <reaction evidence="12">
        <text>pyridoxamine + ATP = pyridoxamine 5'-phosphate + ADP + H(+)</text>
        <dbReference type="Rhea" id="RHEA:25104"/>
        <dbReference type="ChEBI" id="CHEBI:15378"/>
        <dbReference type="ChEBI" id="CHEBI:30616"/>
        <dbReference type="ChEBI" id="CHEBI:57761"/>
        <dbReference type="ChEBI" id="CHEBI:58451"/>
        <dbReference type="ChEBI" id="CHEBI:456216"/>
        <dbReference type="EC" id="2.7.1.35"/>
    </reaction>
    <physiologicalReaction direction="left-to-right" evidence="12">
        <dbReference type="Rhea" id="RHEA:25105"/>
    </physiologicalReaction>
</comment>
<dbReference type="GeneID" id="100642002"/>
<comment type="catalytic activity">
    <reaction evidence="14">
        <text>pyridoxine + ATP = pyridoxine 5'-phosphate + ADP + H(+)</text>
        <dbReference type="Rhea" id="RHEA:25108"/>
        <dbReference type="ChEBI" id="CHEBI:15378"/>
        <dbReference type="ChEBI" id="CHEBI:16709"/>
        <dbReference type="ChEBI" id="CHEBI:30616"/>
        <dbReference type="ChEBI" id="CHEBI:58589"/>
        <dbReference type="ChEBI" id="CHEBI:456216"/>
        <dbReference type="EC" id="2.7.1.35"/>
    </reaction>
    <physiologicalReaction direction="left-to-right" evidence="14">
        <dbReference type="Rhea" id="RHEA:25109"/>
    </physiologicalReaction>
</comment>
<sequence>MNACTTQIMAADSRQRHVLSIQSHVVHGRVGNTAAAFPLQLLGYEVDLINSVQLSNHTGYPTFKGQVLEAAELDVLLSGLRSNSLLSNYTHILTGYIGSYSFLSKVYDFVREMKGKNPNLIYVCDPVMGDNGQMYVPNDLLPVYRERLVQIADLLTPNCYEAELLTGISIKTENDAQMAIEALLKEGAKTVVITSIELNTDDNNLILIAGNREGEKVRLSYPKIRAQFTGTGDLFTALLLGWNEHGLKVSCEKALMTMQAVLKRTQENALRLSEGKVPSAEHIELQLVRSKGDIESPPPFHSSCNHVT</sequence>
<comment type="similarity">
    <text evidence="4">Belongs to the pyridoxine kinase family.</text>
</comment>
<evidence type="ECO:0000259" key="15">
    <source>
        <dbReference type="Pfam" id="PF08543"/>
    </source>
</evidence>
<dbReference type="Proteomes" id="UP000007879">
    <property type="component" value="Unassembled WGS sequence"/>
</dbReference>
<keyword evidence="9" id="KW-0418">Kinase</keyword>
<evidence type="ECO:0000256" key="4">
    <source>
        <dbReference type="ARBA" id="ARBA00008805"/>
    </source>
</evidence>
<dbReference type="EC" id="2.7.1.35" evidence="5"/>
<dbReference type="RefSeq" id="XP_011410080.2">
    <property type="nucleotide sequence ID" value="XM_011411778.2"/>
</dbReference>
<dbReference type="InterPro" id="IPR004625">
    <property type="entry name" value="PyrdxlKinase"/>
</dbReference>
<dbReference type="InterPro" id="IPR029056">
    <property type="entry name" value="Ribokinase-like"/>
</dbReference>
<evidence type="ECO:0000256" key="9">
    <source>
        <dbReference type="ARBA" id="ARBA00022777"/>
    </source>
</evidence>
<dbReference type="GO" id="GO:0005829">
    <property type="term" value="C:cytosol"/>
    <property type="evidence" value="ECO:0007669"/>
    <property type="project" value="TreeGrafter"/>
</dbReference>
<keyword evidence="10" id="KW-0067">ATP-binding</keyword>
<evidence type="ECO:0000256" key="1">
    <source>
        <dbReference type="ARBA" id="ARBA00004750"/>
    </source>
</evidence>
<evidence type="ECO:0000256" key="12">
    <source>
        <dbReference type="ARBA" id="ARBA00047310"/>
    </source>
</evidence>
<evidence type="ECO:0000313" key="17">
    <source>
        <dbReference type="Proteomes" id="UP000007879"/>
    </source>
</evidence>
<dbReference type="CDD" id="cd01173">
    <property type="entry name" value="pyridoxal_pyridoxamine_kinase"/>
    <property type="match status" value="1"/>
</dbReference>
<dbReference type="InterPro" id="IPR013749">
    <property type="entry name" value="PM/HMP-P_kinase-1"/>
</dbReference>
<reference evidence="16" key="2">
    <citation type="submission" date="2024-06" db="UniProtKB">
        <authorList>
            <consortium name="EnsemblMetazoa"/>
        </authorList>
    </citation>
    <scope>IDENTIFICATION</scope>
</reference>
<proteinExistence type="inferred from homology"/>